<feature type="compositionally biased region" description="Basic and acidic residues" evidence="1">
    <location>
        <begin position="684"/>
        <end position="699"/>
    </location>
</feature>
<evidence type="ECO:0000313" key="4">
    <source>
        <dbReference type="Proteomes" id="UP000677054"/>
    </source>
</evidence>
<feature type="compositionally biased region" description="Basic and acidic residues" evidence="1">
    <location>
        <begin position="734"/>
        <end position="744"/>
    </location>
</feature>
<feature type="compositionally biased region" description="Basic and acidic residues" evidence="1">
    <location>
        <begin position="449"/>
        <end position="463"/>
    </location>
</feature>
<name>A0A7R9AHD4_9CRUS</name>
<dbReference type="EMBL" id="CAJPEV010008729">
    <property type="protein sequence ID" value="CAG0905406.1"/>
    <property type="molecule type" value="Genomic_DNA"/>
</dbReference>
<dbReference type="AlphaFoldDB" id="A0A7R9AHD4"/>
<feature type="compositionally biased region" description="Basic and acidic residues" evidence="1">
    <location>
        <begin position="179"/>
        <end position="193"/>
    </location>
</feature>
<feature type="region of interest" description="Disordered" evidence="1">
    <location>
        <begin position="447"/>
        <end position="483"/>
    </location>
</feature>
<dbReference type="PANTHER" id="PTHR46560">
    <property type="entry name" value="CYPHER, ISOFORM B"/>
    <property type="match status" value="1"/>
</dbReference>
<dbReference type="Proteomes" id="UP000677054">
    <property type="component" value="Unassembled WGS sequence"/>
</dbReference>
<feature type="region of interest" description="Disordered" evidence="1">
    <location>
        <begin position="289"/>
        <end position="338"/>
    </location>
</feature>
<reference evidence="3" key="1">
    <citation type="submission" date="2020-11" db="EMBL/GenBank/DDBJ databases">
        <authorList>
            <person name="Tran Van P."/>
        </authorList>
    </citation>
    <scope>NUCLEOTIDE SEQUENCE</scope>
</reference>
<evidence type="ECO:0000313" key="3">
    <source>
        <dbReference type="EMBL" id="CAD7254282.1"/>
    </source>
</evidence>
<feature type="compositionally biased region" description="Basic and acidic residues" evidence="1">
    <location>
        <begin position="715"/>
        <end position="727"/>
    </location>
</feature>
<keyword evidence="2" id="KW-0812">Transmembrane</keyword>
<feature type="region of interest" description="Disordered" evidence="1">
    <location>
        <begin position="152"/>
        <end position="195"/>
    </location>
</feature>
<feature type="compositionally biased region" description="Polar residues" evidence="1">
    <location>
        <begin position="152"/>
        <end position="178"/>
    </location>
</feature>
<keyword evidence="2" id="KW-1133">Transmembrane helix</keyword>
<sequence>MRVIVVLALKQRDCLAFQDPARVFINNIIVRFHSGLELDGDEVKTIICKYPEPRAPPPVAPVPLIPPEPPAAVVPPPASLGEVEILMIICAILFLAFLLLGMGCSYYCLKRRNIKIIRRKSPSTIPGSEITKLSESLFENLKIPRAHAASTSGSEANLVSTEETIPSDYPSESPSSLHSEVEDVDTRSLKRESSVSSQSLRELSSVYSDAHLAIDQELVTAPILHRLPRPEFDVAVRIKKAPKVPDSKLEQMKAQERTLTTILEREESRRSDDIEHGLAEMIEVPDSLLPPAKKRAGPPPVQAKIRKRQLETAYEERDETASEVSDAPPQRTKSLSSLNTEITDTRSVTEMMTEQGRVYEPPPPPSEYTSEARSVSDMEMEGAVVPRPPQISKHIVDDRYLTTITETKTYEDLMRHSRETKELHTKPKPLPPNWDVIIRNYPAPQLTNSERESSLSDWEKFSEPESMATTRYSEPGSERPRSMFDTTEETTYQTTLEVQREDQRISNWEVLVRVLSPPPMEVTADLGEPVLTDDDREKWRRIITTESTLRTLLTEATVREDFERIRQDQRYEKLFEPRKWDVIIRVLNPPEEDRKSDGSDSSYHPRYRKKSDVSSRRSVPSEYDSETAPSRGPGSTRSRRTSRSSLGLENDLRSMTEETVTDFARSDMDSYSEASGHTSRHPRSMAERSTSEFTDKVQVLDEDQLSSWSRPKRSSRAESQRSLERGMSEFAEDWAAHPESDKESFYSSSSLGRDGALVPASGPPPPPIPSHEGEHHAQAAGYRAVQMRSAVASRDDGSTQLHAASYRGVSQWMEEYHSHR</sequence>
<dbReference type="OrthoDB" id="10070678at2759"/>
<keyword evidence="2" id="KW-0472">Membrane</keyword>
<feature type="transmembrane region" description="Helical" evidence="2">
    <location>
        <begin position="85"/>
        <end position="109"/>
    </location>
</feature>
<keyword evidence="4" id="KW-1185">Reference proteome</keyword>
<dbReference type="PANTHER" id="PTHR46560:SF11">
    <property type="entry name" value="GH09980P"/>
    <property type="match status" value="1"/>
</dbReference>
<evidence type="ECO:0000256" key="1">
    <source>
        <dbReference type="SAM" id="MobiDB-lite"/>
    </source>
</evidence>
<evidence type="ECO:0000256" key="2">
    <source>
        <dbReference type="SAM" id="Phobius"/>
    </source>
</evidence>
<feature type="region of interest" description="Disordered" evidence="1">
    <location>
        <begin position="590"/>
        <end position="781"/>
    </location>
</feature>
<dbReference type="EMBL" id="LR908247">
    <property type="protein sequence ID" value="CAD7254282.1"/>
    <property type="molecule type" value="Genomic_DNA"/>
</dbReference>
<organism evidence="3">
    <name type="scientific">Darwinula stevensoni</name>
    <dbReference type="NCBI Taxonomy" id="69355"/>
    <lineage>
        <taxon>Eukaryota</taxon>
        <taxon>Metazoa</taxon>
        <taxon>Ecdysozoa</taxon>
        <taxon>Arthropoda</taxon>
        <taxon>Crustacea</taxon>
        <taxon>Oligostraca</taxon>
        <taxon>Ostracoda</taxon>
        <taxon>Podocopa</taxon>
        <taxon>Podocopida</taxon>
        <taxon>Darwinulocopina</taxon>
        <taxon>Darwinuloidea</taxon>
        <taxon>Darwinulidae</taxon>
        <taxon>Darwinula</taxon>
    </lineage>
</organism>
<protein>
    <submittedName>
        <fullName evidence="3">Uncharacterized protein</fullName>
    </submittedName>
</protein>
<accession>A0A7R9AHD4</accession>
<proteinExistence type="predicted"/>
<gene>
    <name evidence="3" type="ORF">DSTB1V02_LOCUS14028</name>
</gene>